<proteinExistence type="predicted"/>
<feature type="non-terminal residue" evidence="1">
    <location>
        <position position="44"/>
    </location>
</feature>
<dbReference type="EMBL" id="UINC01161236">
    <property type="protein sequence ID" value="SVD60305.1"/>
    <property type="molecule type" value="Genomic_DNA"/>
</dbReference>
<protein>
    <submittedName>
        <fullName evidence="1">Uncharacterized protein</fullName>
    </submittedName>
</protein>
<dbReference type="AlphaFoldDB" id="A0A382WPM4"/>
<evidence type="ECO:0000313" key="1">
    <source>
        <dbReference type="EMBL" id="SVD60305.1"/>
    </source>
</evidence>
<gene>
    <name evidence="1" type="ORF">METZ01_LOCUS413159</name>
</gene>
<accession>A0A382WPM4</accession>
<reference evidence="1" key="1">
    <citation type="submission" date="2018-05" db="EMBL/GenBank/DDBJ databases">
        <authorList>
            <person name="Lanie J.A."/>
            <person name="Ng W.-L."/>
            <person name="Kazmierczak K.M."/>
            <person name="Andrzejewski T.M."/>
            <person name="Davidsen T.M."/>
            <person name="Wayne K.J."/>
            <person name="Tettelin H."/>
            <person name="Glass J.I."/>
            <person name="Rusch D."/>
            <person name="Podicherti R."/>
            <person name="Tsui H.-C.T."/>
            <person name="Winkler M.E."/>
        </authorList>
    </citation>
    <scope>NUCLEOTIDE SEQUENCE</scope>
</reference>
<sequence length="44" mass="5218">MFILPGVIIIYDQAKVRDYTPISHYLYEYPNTDFKHNGEIINSQ</sequence>
<name>A0A382WPM4_9ZZZZ</name>
<organism evidence="1">
    <name type="scientific">marine metagenome</name>
    <dbReference type="NCBI Taxonomy" id="408172"/>
    <lineage>
        <taxon>unclassified sequences</taxon>
        <taxon>metagenomes</taxon>
        <taxon>ecological metagenomes</taxon>
    </lineage>
</organism>